<protein>
    <submittedName>
        <fullName evidence="2">Uncharacterized protein</fullName>
    </submittedName>
</protein>
<organism evidence="2 3">
    <name type="scientific">Natronorubrum thiooxidans</name>
    <dbReference type="NCBI Taxonomy" id="308853"/>
    <lineage>
        <taxon>Archaea</taxon>
        <taxon>Methanobacteriati</taxon>
        <taxon>Methanobacteriota</taxon>
        <taxon>Stenosarchaea group</taxon>
        <taxon>Halobacteria</taxon>
        <taxon>Halobacteriales</taxon>
        <taxon>Natrialbaceae</taxon>
        <taxon>Natronorubrum</taxon>
    </lineage>
</organism>
<gene>
    <name evidence="2" type="ORF">SAMN05421752_104143</name>
</gene>
<feature type="region of interest" description="Disordered" evidence="1">
    <location>
        <begin position="36"/>
        <end position="70"/>
    </location>
</feature>
<proteinExistence type="predicted"/>
<dbReference type="Proteomes" id="UP000185936">
    <property type="component" value="Unassembled WGS sequence"/>
</dbReference>
<evidence type="ECO:0000313" key="2">
    <source>
        <dbReference type="EMBL" id="SIR87949.1"/>
    </source>
</evidence>
<name>A0A1N7EIW9_9EURY</name>
<sequence length="70" mass="7533">MVLSSEATSLEDDGRMVVADNPERVLERANYCRQLPPITDPPLVIGGNSLQQTVSGTEHEGEQSPALEIA</sequence>
<evidence type="ECO:0000256" key="1">
    <source>
        <dbReference type="SAM" id="MobiDB-lite"/>
    </source>
</evidence>
<keyword evidence="3" id="KW-1185">Reference proteome</keyword>
<evidence type="ECO:0000313" key="3">
    <source>
        <dbReference type="Proteomes" id="UP000185936"/>
    </source>
</evidence>
<dbReference type="AlphaFoldDB" id="A0A1N7EIW9"/>
<reference evidence="3" key="1">
    <citation type="submission" date="2017-01" db="EMBL/GenBank/DDBJ databases">
        <authorList>
            <person name="Varghese N."/>
            <person name="Submissions S."/>
        </authorList>
    </citation>
    <scope>NUCLEOTIDE SEQUENCE [LARGE SCALE GENOMIC DNA]</scope>
    <source>
        <strain evidence="3">type strain: HArc-</strain>
    </source>
</reference>
<dbReference type="EMBL" id="FTNR01000004">
    <property type="protein sequence ID" value="SIR87949.1"/>
    <property type="molecule type" value="Genomic_DNA"/>
</dbReference>
<accession>A0A1N7EIW9</accession>